<dbReference type="InterPro" id="IPR036144">
    <property type="entry name" value="RibA-like_sf"/>
</dbReference>
<reference evidence="21 22" key="1">
    <citation type="submission" date="2021-08" db="EMBL/GenBank/DDBJ databases">
        <title>Genome sequence analysis of Clostridium chauvoei strains of European origin and evaluation of typing options for outbreak investigations.</title>
        <authorList>
            <person name="Abdel-Glil M."/>
            <person name="Thomas P."/>
            <person name="Seyboldt C."/>
        </authorList>
    </citation>
    <scope>NUCLEOTIDE SEQUENCE [LARGE SCALE GENOMIC DNA]</scope>
    <source>
        <strain evidence="21 22">S0260-09</strain>
    </source>
</reference>
<keyword evidence="7 19" id="KW-0686">Riboflavin biosynthesis</keyword>
<dbReference type="GO" id="GO:0000287">
    <property type="term" value="F:magnesium ion binding"/>
    <property type="evidence" value="ECO:0007669"/>
    <property type="project" value="UniProtKB-UniRule"/>
</dbReference>
<feature type="binding site" evidence="19">
    <location>
        <position position="357"/>
    </location>
    <ligand>
        <name>GTP</name>
        <dbReference type="ChEBI" id="CHEBI:37565"/>
    </ligand>
</feature>
<feature type="active site" description="Proton acceptor; for GTP cyclohydrolase activity" evidence="19">
    <location>
        <position position="329"/>
    </location>
</feature>
<evidence type="ECO:0000256" key="17">
    <source>
        <dbReference type="ARBA" id="ARBA00043932"/>
    </source>
</evidence>
<evidence type="ECO:0000256" key="3">
    <source>
        <dbReference type="ARBA" id="ARBA00002284"/>
    </source>
</evidence>
<evidence type="ECO:0000256" key="2">
    <source>
        <dbReference type="ARBA" id="ARBA00001936"/>
    </source>
</evidence>
<dbReference type="Pfam" id="PF00925">
    <property type="entry name" value="GTP_cyclohydro2"/>
    <property type="match status" value="1"/>
</dbReference>
<comment type="pathway">
    <text evidence="4 19">Cofactor biosynthesis; riboflavin biosynthesis; 5-amino-6-(D-ribitylamino)uracil from GTP: step 1/4.</text>
</comment>
<feature type="binding site" evidence="19">
    <location>
        <begin position="140"/>
        <end position="144"/>
    </location>
    <ligand>
        <name>D-ribulose 5-phosphate</name>
        <dbReference type="ChEBI" id="CHEBI:58121"/>
    </ligand>
</feature>
<evidence type="ECO:0000256" key="19">
    <source>
        <dbReference type="HAMAP-Rule" id="MF_01283"/>
    </source>
</evidence>
<dbReference type="PANTHER" id="PTHR21327">
    <property type="entry name" value="GTP CYCLOHYDROLASE II-RELATED"/>
    <property type="match status" value="1"/>
</dbReference>
<feature type="binding site" evidence="19">
    <location>
        <begin position="295"/>
        <end position="297"/>
    </location>
    <ligand>
        <name>GTP</name>
        <dbReference type="ChEBI" id="CHEBI:37565"/>
    </ligand>
</feature>
<comment type="catalytic activity">
    <reaction evidence="18 19">
        <text>GTP + 4 H2O = 2,5-diamino-6-hydroxy-4-(5-phosphoribosylamino)-pyrimidine + formate + 2 phosphate + 3 H(+)</text>
        <dbReference type="Rhea" id="RHEA:23704"/>
        <dbReference type="ChEBI" id="CHEBI:15377"/>
        <dbReference type="ChEBI" id="CHEBI:15378"/>
        <dbReference type="ChEBI" id="CHEBI:15740"/>
        <dbReference type="ChEBI" id="CHEBI:37565"/>
        <dbReference type="ChEBI" id="CHEBI:43474"/>
        <dbReference type="ChEBI" id="CHEBI:58614"/>
        <dbReference type="EC" id="3.5.4.25"/>
    </reaction>
</comment>
<dbReference type="AlphaFoldDB" id="A0ABD4RHG6"/>
<dbReference type="InterPro" id="IPR032677">
    <property type="entry name" value="GTP_cyclohydro_II"/>
</dbReference>
<feature type="domain" description="GTP cyclohydrolase II" evidence="20">
    <location>
        <begin position="208"/>
        <end position="373"/>
    </location>
</feature>
<dbReference type="Gene3D" id="3.40.50.10990">
    <property type="entry name" value="GTP cyclohydrolase II"/>
    <property type="match status" value="1"/>
</dbReference>
<gene>
    <name evidence="19" type="primary">ribBA</name>
    <name evidence="21" type="ORF">K4H94_07550</name>
</gene>
<keyword evidence="16 19" id="KW-0511">Multifunctional enzyme</keyword>
<dbReference type="NCBIfam" id="NF006803">
    <property type="entry name" value="PRK09311.1"/>
    <property type="match status" value="1"/>
</dbReference>
<dbReference type="PANTHER" id="PTHR21327:SF18">
    <property type="entry name" value="3,4-DIHYDROXY-2-BUTANONE 4-PHOSPHATE SYNTHASE"/>
    <property type="match status" value="1"/>
</dbReference>
<dbReference type="GO" id="GO:0005525">
    <property type="term" value="F:GTP binding"/>
    <property type="evidence" value="ECO:0007669"/>
    <property type="project" value="UniProtKB-KW"/>
</dbReference>
<dbReference type="EMBL" id="JAIFTX010000013">
    <property type="protein sequence ID" value="MBX7290897.1"/>
    <property type="molecule type" value="Genomic_DNA"/>
</dbReference>
<dbReference type="NCBIfam" id="TIGR00506">
    <property type="entry name" value="ribB"/>
    <property type="match status" value="1"/>
</dbReference>
<organism evidence="21 22">
    <name type="scientific">Clostridium chauvoei</name>
    <dbReference type="NCBI Taxonomy" id="46867"/>
    <lineage>
        <taxon>Bacteria</taxon>
        <taxon>Bacillati</taxon>
        <taxon>Bacillota</taxon>
        <taxon>Clostridia</taxon>
        <taxon>Eubacteriales</taxon>
        <taxon>Clostridiaceae</taxon>
        <taxon>Clostridium</taxon>
    </lineage>
</organism>
<feature type="active site" description="Nucleophile; for GTP cyclohydrolase activity" evidence="19">
    <location>
        <position position="331"/>
    </location>
</feature>
<comment type="caution">
    <text evidence="21">The sequence shown here is derived from an EMBL/GenBank/DDBJ whole genome shotgun (WGS) entry which is preliminary data.</text>
</comment>
<dbReference type="Gene3D" id="3.90.870.10">
    <property type="entry name" value="DHBP synthase"/>
    <property type="match status" value="1"/>
</dbReference>
<evidence type="ECO:0000256" key="8">
    <source>
        <dbReference type="ARBA" id="ARBA00022723"/>
    </source>
</evidence>
<dbReference type="KEGG" id="cchv:BTM20_08965"/>
<evidence type="ECO:0000313" key="21">
    <source>
        <dbReference type="EMBL" id="MBX7290897.1"/>
    </source>
</evidence>
<protein>
    <recommendedName>
        <fullName evidence="19">Riboflavin biosynthesis protein RibBA</fullName>
    </recommendedName>
    <domain>
        <recommendedName>
            <fullName evidence="19">3,4-dihydroxy-2-butanone 4-phosphate synthase</fullName>
            <shortName evidence="19">DHBP synthase</shortName>
            <ecNumber evidence="19">4.1.99.12</ecNumber>
        </recommendedName>
    </domain>
    <domain>
        <recommendedName>
            <fullName evidence="19">GTP cyclohydrolase-2</fullName>
            <ecNumber evidence="19">3.5.4.25</ecNumber>
        </recommendedName>
        <alternativeName>
            <fullName evidence="19">GTP cyclohydrolase II</fullName>
        </alternativeName>
    </domain>
</protein>
<keyword evidence="14 19" id="KW-0464">Manganese</keyword>
<dbReference type="SUPFAM" id="SSF55821">
    <property type="entry name" value="YrdC/RibB"/>
    <property type="match status" value="1"/>
</dbReference>
<evidence type="ECO:0000313" key="22">
    <source>
        <dbReference type="Proteomes" id="UP000775179"/>
    </source>
</evidence>
<dbReference type="InterPro" id="IPR017945">
    <property type="entry name" value="DHBP_synth_RibB-like_a/b_dom"/>
</dbReference>
<feature type="binding site" evidence="19">
    <location>
        <position position="273"/>
    </location>
    <ligand>
        <name>GTP</name>
        <dbReference type="ChEBI" id="CHEBI:37565"/>
    </ligand>
</feature>
<dbReference type="FunFam" id="3.40.50.10990:FF:000001">
    <property type="entry name" value="Riboflavin biosynthesis protein RibBA"/>
    <property type="match status" value="1"/>
</dbReference>
<dbReference type="HAMAP" id="MF_01283">
    <property type="entry name" value="RibBA"/>
    <property type="match status" value="1"/>
</dbReference>
<dbReference type="InterPro" id="IPR000926">
    <property type="entry name" value="RibA"/>
</dbReference>
<feature type="binding site" evidence="19">
    <location>
        <position position="268"/>
    </location>
    <ligand>
        <name>Zn(2+)</name>
        <dbReference type="ChEBI" id="CHEBI:29105"/>
        <note>catalytic</note>
    </ligand>
</feature>
<keyword evidence="9 19" id="KW-0547">Nucleotide-binding</keyword>
<dbReference type="GO" id="GO:0008270">
    <property type="term" value="F:zinc ion binding"/>
    <property type="evidence" value="ECO:0007669"/>
    <property type="project" value="UniProtKB-UniRule"/>
</dbReference>
<comment type="function">
    <text evidence="3 19">Catalyzes the conversion of D-ribulose 5-phosphate to formate and 3,4-dihydroxy-2-butanone 4-phosphate.</text>
</comment>
<evidence type="ECO:0000256" key="14">
    <source>
        <dbReference type="ARBA" id="ARBA00023211"/>
    </source>
</evidence>
<dbReference type="HAMAP" id="MF_00180">
    <property type="entry name" value="RibB"/>
    <property type="match status" value="1"/>
</dbReference>
<comment type="similarity">
    <text evidence="6 19">In the N-terminal section; belongs to the DHBP synthase family.</text>
</comment>
<keyword evidence="13 19" id="KW-0342">GTP-binding</keyword>
<dbReference type="GO" id="GO:0008686">
    <property type="term" value="F:3,4-dihydroxy-2-butanone-4-phosphate synthase activity"/>
    <property type="evidence" value="ECO:0007669"/>
    <property type="project" value="UniProtKB-UniRule"/>
</dbReference>
<evidence type="ECO:0000256" key="18">
    <source>
        <dbReference type="ARBA" id="ARBA00049295"/>
    </source>
</evidence>
<comment type="cofactor">
    <cofactor evidence="19">
        <name>Mg(2+)</name>
        <dbReference type="ChEBI" id="CHEBI:18420"/>
    </cofactor>
    <cofactor evidence="19">
        <name>Mn(2+)</name>
        <dbReference type="ChEBI" id="CHEBI:29035"/>
    </cofactor>
    <text evidence="19">Binds 2 divalent metal cations per subunit. Magnesium or manganese.</text>
</comment>
<comment type="pathway">
    <text evidence="5 19">Cofactor biosynthesis; riboflavin biosynthesis; 2-hydroxy-3-oxobutyl phosphate from D-ribulose 5-phosphate: step 1/1.</text>
</comment>
<feature type="binding site" evidence="19">
    <location>
        <position position="257"/>
    </location>
    <ligand>
        <name>Zn(2+)</name>
        <dbReference type="ChEBI" id="CHEBI:29105"/>
        <note>catalytic</note>
    </ligand>
</feature>
<comment type="similarity">
    <text evidence="19">In the C-terminal section; belongs to the GTP cyclohydrolase II family.</text>
</comment>
<feature type="binding site" evidence="19">
    <location>
        <position position="29"/>
    </location>
    <ligand>
        <name>Mg(2+)</name>
        <dbReference type="ChEBI" id="CHEBI:18420"/>
        <label>2</label>
    </ligand>
</feature>
<dbReference type="GO" id="GO:0003935">
    <property type="term" value="F:GTP cyclohydrolase II activity"/>
    <property type="evidence" value="ECO:0007669"/>
    <property type="project" value="UniProtKB-UniRule"/>
</dbReference>
<dbReference type="GO" id="GO:0030145">
    <property type="term" value="F:manganese ion binding"/>
    <property type="evidence" value="ECO:0007669"/>
    <property type="project" value="UniProtKB-UniRule"/>
</dbReference>
<dbReference type="SUPFAM" id="SSF142695">
    <property type="entry name" value="RibA-like"/>
    <property type="match status" value="1"/>
</dbReference>
<dbReference type="FunFam" id="3.90.870.10:FF:000001">
    <property type="entry name" value="Riboflavin biosynthesis protein RibBA"/>
    <property type="match status" value="1"/>
</dbReference>
<evidence type="ECO:0000256" key="1">
    <source>
        <dbReference type="ARBA" id="ARBA00000141"/>
    </source>
</evidence>
<comment type="catalytic activity">
    <reaction evidence="1 19">
        <text>D-ribulose 5-phosphate = (2S)-2-hydroxy-3-oxobutyl phosphate + formate + H(+)</text>
        <dbReference type="Rhea" id="RHEA:18457"/>
        <dbReference type="ChEBI" id="CHEBI:15378"/>
        <dbReference type="ChEBI" id="CHEBI:15740"/>
        <dbReference type="ChEBI" id="CHEBI:58121"/>
        <dbReference type="ChEBI" id="CHEBI:58830"/>
        <dbReference type="EC" id="4.1.99.12"/>
    </reaction>
</comment>
<evidence type="ECO:0000256" key="9">
    <source>
        <dbReference type="ARBA" id="ARBA00022741"/>
    </source>
</evidence>
<evidence type="ECO:0000256" key="13">
    <source>
        <dbReference type="ARBA" id="ARBA00023134"/>
    </source>
</evidence>
<feature type="binding site" evidence="19">
    <location>
        <position position="352"/>
    </location>
    <ligand>
        <name>GTP</name>
        <dbReference type="ChEBI" id="CHEBI:37565"/>
    </ligand>
</feature>
<feature type="binding site" evidence="19">
    <location>
        <position position="317"/>
    </location>
    <ligand>
        <name>GTP</name>
        <dbReference type="ChEBI" id="CHEBI:37565"/>
    </ligand>
</feature>
<feature type="binding site" evidence="19">
    <location>
        <position position="143"/>
    </location>
    <ligand>
        <name>Mg(2+)</name>
        <dbReference type="ChEBI" id="CHEBI:18420"/>
        <label>2</label>
    </ligand>
</feature>
<feature type="binding site" evidence="19">
    <location>
        <position position="164"/>
    </location>
    <ligand>
        <name>D-ribulose 5-phosphate</name>
        <dbReference type="ChEBI" id="CHEBI:58121"/>
    </ligand>
</feature>
<dbReference type="PIRSF" id="PIRSF001259">
    <property type="entry name" value="RibA"/>
    <property type="match status" value="1"/>
</dbReference>
<name>A0ABD4RHG6_9CLOT</name>
<evidence type="ECO:0000256" key="11">
    <source>
        <dbReference type="ARBA" id="ARBA00022833"/>
    </source>
</evidence>
<dbReference type="InterPro" id="IPR000422">
    <property type="entry name" value="DHBP_synthase_RibB"/>
</dbReference>
<dbReference type="InterPro" id="IPR016299">
    <property type="entry name" value="Riboflavin_synth_RibBA"/>
</dbReference>
<comment type="function">
    <text evidence="17 19">Catalyzes the conversion of GTP to 2,5-diamino-6-ribosylamino-4(3H)-pyrimidinone 5'-phosphate (DARP), formate and pyrophosphate.</text>
</comment>
<dbReference type="EC" id="3.5.4.25" evidence="19"/>
<dbReference type="HAMAP" id="MF_00179">
    <property type="entry name" value="RibA"/>
    <property type="match status" value="1"/>
</dbReference>
<keyword evidence="10 19" id="KW-0378">Hydrolase</keyword>
<comment type="cofactor">
    <cofactor evidence="19">
        <name>Zn(2+)</name>
        <dbReference type="ChEBI" id="CHEBI:29105"/>
    </cofactor>
    <text evidence="19">Binds 1 zinc ion per subunit.</text>
</comment>
<keyword evidence="15 19" id="KW-0456">Lyase</keyword>
<feature type="site" description="Essential for DHBP synthase activity" evidence="19">
    <location>
        <position position="126"/>
    </location>
</feature>
<comment type="cofactor">
    <cofactor evidence="2">
        <name>Mn(2+)</name>
        <dbReference type="ChEBI" id="CHEBI:29035"/>
    </cofactor>
</comment>
<keyword evidence="12 19" id="KW-0460">Magnesium</keyword>
<dbReference type="Pfam" id="PF00926">
    <property type="entry name" value="DHBP_synthase"/>
    <property type="match status" value="1"/>
</dbReference>
<feature type="binding site" evidence="19">
    <location>
        <begin position="28"/>
        <end position="29"/>
    </location>
    <ligand>
        <name>D-ribulose 5-phosphate</name>
        <dbReference type="ChEBI" id="CHEBI:58121"/>
    </ligand>
</feature>
<evidence type="ECO:0000256" key="6">
    <source>
        <dbReference type="ARBA" id="ARBA00005520"/>
    </source>
</evidence>
<sequence length="399" mass="44593">MSKFISIEEAIKEIKKGKMIIVIDDEDRENEGDLVMAAELVDGESINFMATYGKGLICTPISEEIANKLNLNPMVEDNTDNHETAFTVSIDYKDTNTGISAFERANTIINLIKEDSVPGDFRRPGHIFPLIGKKGGVLKRAGHTEASLDLVKLAGLKEAGVICEIIKEDGTMARTPELVEFSKKHDIGIITIKDLIAYRNQREILVEKVVETKMPTQYGEFKAIGFINKLNGEHHVALVKGEVEKEDSVLIRVHSECLTGDVFGSKRCDCGEQFDRAMKQIAKEGKGILLYMRQEGRGIGLINKLKAYKLQDEGLDTVEANIKLGFPEDLRDYGIGAQILKVLGVKKIRLMTNNPKKISGLEGYGLSIIERVPIEIESNKDNRFYLKTKKEKMEHLLNI</sequence>
<keyword evidence="11 19" id="KW-0862">Zinc</keyword>
<feature type="binding site" evidence="19">
    <location>
        <position position="270"/>
    </location>
    <ligand>
        <name>Zn(2+)</name>
        <dbReference type="ChEBI" id="CHEBI:29105"/>
        <note>catalytic</note>
    </ligand>
</feature>
<dbReference type="CDD" id="cd00641">
    <property type="entry name" value="GTP_cyclohydro2"/>
    <property type="match status" value="1"/>
</dbReference>
<dbReference type="EC" id="4.1.99.12" evidence="19"/>
<dbReference type="RefSeq" id="WP_079481449.1">
    <property type="nucleotide sequence ID" value="NZ_CP018624.1"/>
</dbReference>
<feature type="binding site" evidence="19">
    <location>
        <begin position="252"/>
        <end position="256"/>
    </location>
    <ligand>
        <name>GTP</name>
        <dbReference type="ChEBI" id="CHEBI:37565"/>
    </ligand>
</feature>
<feature type="site" description="Essential for DHBP synthase activity" evidence="19">
    <location>
        <position position="164"/>
    </location>
</feature>
<feature type="region of interest" description="DHBP synthase" evidence="19">
    <location>
        <begin position="1"/>
        <end position="201"/>
    </location>
</feature>
<evidence type="ECO:0000256" key="5">
    <source>
        <dbReference type="ARBA" id="ARBA00004904"/>
    </source>
</evidence>
<keyword evidence="8 19" id="KW-0479">Metal-binding</keyword>
<evidence type="ECO:0000256" key="10">
    <source>
        <dbReference type="ARBA" id="ARBA00022801"/>
    </source>
</evidence>
<evidence type="ECO:0000256" key="15">
    <source>
        <dbReference type="ARBA" id="ARBA00023239"/>
    </source>
</evidence>
<accession>A0ABD4RHG6</accession>
<evidence type="ECO:0000256" key="12">
    <source>
        <dbReference type="ARBA" id="ARBA00022842"/>
    </source>
</evidence>
<evidence type="ECO:0000256" key="16">
    <source>
        <dbReference type="ARBA" id="ARBA00023268"/>
    </source>
</evidence>
<feature type="region of interest" description="GTP cyclohydrolase II" evidence="19">
    <location>
        <begin position="202"/>
        <end position="399"/>
    </location>
</feature>
<dbReference type="NCBIfam" id="NF001591">
    <property type="entry name" value="PRK00393.1"/>
    <property type="match status" value="1"/>
</dbReference>
<dbReference type="NCBIfam" id="TIGR00505">
    <property type="entry name" value="ribA"/>
    <property type="match status" value="1"/>
</dbReference>
<feature type="binding site" evidence="19">
    <location>
        <position position="29"/>
    </location>
    <ligand>
        <name>Mg(2+)</name>
        <dbReference type="ChEBI" id="CHEBI:18420"/>
        <label>1</label>
    </ligand>
</feature>
<dbReference type="GeneID" id="66302003"/>
<feature type="binding site" evidence="19">
    <location>
        <position position="33"/>
    </location>
    <ligand>
        <name>D-ribulose 5-phosphate</name>
        <dbReference type="ChEBI" id="CHEBI:58121"/>
    </ligand>
</feature>
<evidence type="ECO:0000256" key="7">
    <source>
        <dbReference type="ARBA" id="ARBA00022619"/>
    </source>
</evidence>
<dbReference type="Proteomes" id="UP000775179">
    <property type="component" value="Unassembled WGS sequence"/>
</dbReference>
<dbReference type="GO" id="GO:0009231">
    <property type="term" value="P:riboflavin biosynthetic process"/>
    <property type="evidence" value="ECO:0007669"/>
    <property type="project" value="UniProtKB-UniRule"/>
</dbReference>
<evidence type="ECO:0000256" key="4">
    <source>
        <dbReference type="ARBA" id="ARBA00004853"/>
    </source>
</evidence>
<evidence type="ECO:0000259" key="20">
    <source>
        <dbReference type="Pfam" id="PF00925"/>
    </source>
</evidence>
<proteinExistence type="inferred from homology"/>